<name>A0A1H6A1U7_9BACT</name>
<protein>
    <recommendedName>
        <fullName evidence="2">UPF0102 protein SAMN05421819_2873</fullName>
    </recommendedName>
</protein>
<keyword evidence="4" id="KW-1185">Reference proteome</keyword>
<gene>
    <name evidence="3" type="ORF">SAMN05421819_2873</name>
</gene>
<keyword evidence="3" id="KW-0540">Nuclease</keyword>
<dbReference type="AlphaFoldDB" id="A0A1H6A1U7"/>
<accession>A0A1H6A1U7</accession>
<dbReference type="GO" id="GO:0003676">
    <property type="term" value="F:nucleic acid binding"/>
    <property type="evidence" value="ECO:0007669"/>
    <property type="project" value="InterPro"/>
</dbReference>
<dbReference type="Proteomes" id="UP000236728">
    <property type="component" value="Unassembled WGS sequence"/>
</dbReference>
<evidence type="ECO:0000313" key="4">
    <source>
        <dbReference type="Proteomes" id="UP000236728"/>
    </source>
</evidence>
<dbReference type="PANTHER" id="PTHR34039:SF1">
    <property type="entry name" value="UPF0102 PROTEIN YRAN"/>
    <property type="match status" value="1"/>
</dbReference>
<reference evidence="3 4" key="1">
    <citation type="submission" date="2016-10" db="EMBL/GenBank/DDBJ databases">
        <authorList>
            <person name="de Groot N.N."/>
        </authorList>
    </citation>
    <scope>NUCLEOTIDE SEQUENCE [LARGE SCALE GENOMIC DNA]</scope>
    <source>
        <strain evidence="3 4">DSM 22489</strain>
    </source>
</reference>
<dbReference type="Pfam" id="PF02021">
    <property type="entry name" value="UPF0102"/>
    <property type="match status" value="1"/>
</dbReference>
<proteinExistence type="inferred from homology"/>
<dbReference type="EMBL" id="FNVA01000005">
    <property type="protein sequence ID" value="SEG42698.1"/>
    <property type="molecule type" value="Genomic_DNA"/>
</dbReference>
<evidence type="ECO:0000256" key="2">
    <source>
        <dbReference type="HAMAP-Rule" id="MF_00048"/>
    </source>
</evidence>
<keyword evidence="3" id="KW-0378">Hydrolase</keyword>
<dbReference type="GO" id="GO:0004519">
    <property type="term" value="F:endonuclease activity"/>
    <property type="evidence" value="ECO:0007669"/>
    <property type="project" value="UniProtKB-KW"/>
</dbReference>
<dbReference type="PANTHER" id="PTHR34039">
    <property type="entry name" value="UPF0102 PROTEIN YRAN"/>
    <property type="match status" value="1"/>
</dbReference>
<evidence type="ECO:0000256" key="1">
    <source>
        <dbReference type="ARBA" id="ARBA00006738"/>
    </source>
</evidence>
<dbReference type="SUPFAM" id="SSF52980">
    <property type="entry name" value="Restriction endonuclease-like"/>
    <property type="match status" value="1"/>
</dbReference>
<dbReference type="Gene3D" id="3.40.1350.10">
    <property type="match status" value="1"/>
</dbReference>
<dbReference type="InterPro" id="IPR003509">
    <property type="entry name" value="UPF0102_YraN-like"/>
</dbReference>
<organism evidence="3 4">
    <name type="scientific">Bryocella elongata</name>
    <dbReference type="NCBI Taxonomy" id="863522"/>
    <lineage>
        <taxon>Bacteria</taxon>
        <taxon>Pseudomonadati</taxon>
        <taxon>Acidobacteriota</taxon>
        <taxon>Terriglobia</taxon>
        <taxon>Terriglobales</taxon>
        <taxon>Acidobacteriaceae</taxon>
        <taxon>Bryocella</taxon>
    </lineage>
</organism>
<comment type="similarity">
    <text evidence="1 2">Belongs to the UPF0102 family.</text>
</comment>
<dbReference type="InterPro" id="IPR011335">
    <property type="entry name" value="Restrct_endonuc-II-like"/>
</dbReference>
<evidence type="ECO:0000313" key="3">
    <source>
        <dbReference type="EMBL" id="SEG42698.1"/>
    </source>
</evidence>
<dbReference type="OrthoDB" id="9802516at2"/>
<sequence length="181" mass="21417">MNLSSTRRNGFLTLEARLYTRLRRLADDRLAARALRLCKRPKPEHLLTGERGEDAAFFWLRERGWQITARRWRAPRGPGDLDLVAWLPASPESPHPTLVVFEVKARTRRDFYPAQSQVDPAKQRILRRVARAYLRQYPETEREQLRVRFDVIAVYLLGDQPECEHYENAFALHDDRPRRRS</sequence>
<dbReference type="HAMAP" id="MF_00048">
    <property type="entry name" value="UPF0102"/>
    <property type="match status" value="1"/>
</dbReference>
<dbReference type="InterPro" id="IPR011856">
    <property type="entry name" value="tRNA_endonuc-like_dom_sf"/>
</dbReference>
<keyword evidence="3" id="KW-0255">Endonuclease</keyword>
<dbReference type="RefSeq" id="WP_103933759.1">
    <property type="nucleotide sequence ID" value="NZ_FNVA01000005.1"/>
</dbReference>